<evidence type="ECO:0000256" key="1">
    <source>
        <dbReference type="SAM" id="MobiDB-lite"/>
    </source>
</evidence>
<gene>
    <name evidence="2" type="ORF">C5167_021865</name>
</gene>
<dbReference type="EMBL" id="CM010719">
    <property type="protein sequence ID" value="RZC60105.1"/>
    <property type="molecule type" value="Genomic_DNA"/>
</dbReference>
<accession>A0A4Y7JKA4</accession>
<name>A0A4Y7JKA4_PAPSO</name>
<organism evidence="2 3">
    <name type="scientific">Papaver somniferum</name>
    <name type="common">Opium poppy</name>
    <dbReference type="NCBI Taxonomy" id="3469"/>
    <lineage>
        <taxon>Eukaryota</taxon>
        <taxon>Viridiplantae</taxon>
        <taxon>Streptophyta</taxon>
        <taxon>Embryophyta</taxon>
        <taxon>Tracheophyta</taxon>
        <taxon>Spermatophyta</taxon>
        <taxon>Magnoliopsida</taxon>
        <taxon>Ranunculales</taxon>
        <taxon>Papaveraceae</taxon>
        <taxon>Papaveroideae</taxon>
        <taxon>Papaver</taxon>
    </lineage>
</organism>
<keyword evidence="3" id="KW-1185">Reference proteome</keyword>
<feature type="compositionally biased region" description="Basic and acidic residues" evidence="1">
    <location>
        <begin position="256"/>
        <end position="278"/>
    </location>
</feature>
<dbReference type="Proteomes" id="UP000316621">
    <property type="component" value="Chromosome 5"/>
</dbReference>
<dbReference type="Gramene" id="RZC60105">
    <property type="protein sequence ID" value="RZC60105"/>
    <property type="gene ID" value="C5167_021865"/>
</dbReference>
<dbReference type="OrthoDB" id="1971611at2759"/>
<evidence type="ECO:0000313" key="2">
    <source>
        <dbReference type="EMBL" id="RZC60105.1"/>
    </source>
</evidence>
<sequence length="339" mass="39571">MAEATSSTSSASGDQWAEFWGTRMNDPHIRQLKLPDGDIPNCFRNRNIQKQWDGLRLQLPSDILDLLNKTVGWDTPGDVKSAREMYTRVRDGLEDPSFNIEEELEKLKGLSSALGSKCDIFVEKCGQSNREYRDYCQTRVEKLVEQAPHIKDMPGYEHEITWDEKLWIELALRKKAQKVKQVKDCAIYLEDFREEVRPMAEKVGEVKGQLGNARRLLKGVNEFILILEKTKQCEFTVDKDKKRKRYTQGSQGYASREVDRKEVEKRRHAKEGYASREVDRKQVEERKEVDRKEVEESLLEVLKKASGKSLENKAADTEFMKKWDLIMNDFFLFSDYLRS</sequence>
<protein>
    <submittedName>
        <fullName evidence="2">Uncharacterized protein</fullName>
    </submittedName>
</protein>
<evidence type="ECO:0000313" key="3">
    <source>
        <dbReference type="Proteomes" id="UP000316621"/>
    </source>
</evidence>
<proteinExistence type="predicted"/>
<reference evidence="2 3" key="1">
    <citation type="journal article" date="2018" name="Science">
        <title>The opium poppy genome and morphinan production.</title>
        <authorList>
            <person name="Guo L."/>
            <person name="Winzer T."/>
            <person name="Yang X."/>
            <person name="Li Y."/>
            <person name="Ning Z."/>
            <person name="He Z."/>
            <person name="Teodor R."/>
            <person name="Lu Y."/>
            <person name="Bowser T.A."/>
            <person name="Graham I.A."/>
            <person name="Ye K."/>
        </authorList>
    </citation>
    <scope>NUCLEOTIDE SEQUENCE [LARGE SCALE GENOMIC DNA]</scope>
    <source>
        <strain evidence="3">cv. HN1</strain>
        <tissue evidence="2">Leaves</tissue>
    </source>
</reference>
<dbReference type="AlphaFoldDB" id="A0A4Y7JKA4"/>
<feature type="region of interest" description="Disordered" evidence="1">
    <location>
        <begin position="246"/>
        <end position="278"/>
    </location>
</feature>